<reference evidence="4 5" key="1">
    <citation type="submission" date="2019-06" db="EMBL/GenBank/DDBJ databases">
        <title>Sequencing the genomes of 1000 actinobacteria strains.</title>
        <authorList>
            <person name="Klenk H.-P."/>
        </authorList>
    </citation>
    <scope>NUCLEOTIDE SEQUENCE [LARGE SCALE GENOMIC DNA]</scope>
    <source>
        <strain evidence="4 5">DSM 43866</strain>
    </source>
</reference>
<evidence type="ECO:0000313" key="5">
    <source>
        <dbReference type="Proteomes" id="UP000320239"/>
    </source>
</evidence>
<feature type="signal peptide" evidence="3">
    <location>
        <begin position="1"/>
        <end position="28"/>
    </location>
</feature>
<dbReference type="OrthoDB" id="8663148at2"/>
<organism evidence="4 5">
    <name type="scientific">Actinoplanes teichomyceticus</name>
    <dbReference type="NCBI Taxonomy" id="1867"/>
    <lineage>
        <taxon>Bacteria</taxon>
        <taxon>Bacillati</taxon>
        <taxon>Actinomycetota</taxon>
        <taxon>Actinomycetes</taxon>
        <taxon>Micromonosporales</taxon>
        <taxon>Micromonosporaceae</taxon>
        <taxon>Actinoplanes</taxon>
    </lineage>
</organism>
<dbReference type="RefSeq" id="WP_122977750.1">
    <property type="nucleotide sequence ID" value="NZ_BOMX01000111.1"/>
</dbReference>
<protein>
    <submittedName>
        <fullName evidence="4">Carbohydrate ABC transporter substrate-binding protein (CUT1 family)</fullName>
    </submittedName>
</protein>
<dbReference type="PANTHER" id="PTHR43649:SF29">
    <property type="entry name" value="OSMOPROTECTIVE COMPOUNDS-BINDING PROTEIN GGTB"/>
    <property type="match status" value="1"/>
</dbReference>
<evidence type="ECO:0000256" key="1">
    <source>
        <dbReference type="ARBA" id="ARBA00008520"/>
    </source>
</evidence>
<dbReference type="SUPFAM" id="SSF53850">
    <property type="entry name" value="Periplasmic binding protein-like II"/>
    <property type="match status" value="1"/>
</dbReference>
<sequence>MFGHSGSSRSRVALAGALSVGLAFSLTACGGDDKDESGATTDTAASSIDCAQFSQFGDLKGKTVSVYTGIVTPEDTPHKKSYEPFEKCTGATVKYEGDKAFETQVLVRAKAGNPPDVAFVPQPGLLKQLVDTGKAVEAPKEVADNVDKWWGKDWKAYGTVNGKFYAAPLGANVKSFVWYSPKEFAEKGYTVPTTLDELKQLSDKIAATGSKPWCAGIGSGDATGWPVTDWVEDFMLRLSGPDTYDKWVKHELPFNGPESTAAWNAVGDYLKNDKYVNGGLGDVKSVASTTFQDAGLQILEGTCSLHRQASFYAANFTKGTDISKDGDIFAFYLPGKDTTTKPVLGGGEFTLAFADRPEVKAFQYYLSTDTWANVKAKASTGWVSANKGLKVENLSSPIDQLSAQTLQDPAAQFRFDGSDMMPAAVGSNAFWKQATAWITGQDTTATVNNIENAWPKK</sequence>
<dbReference type="EMBL" id="VIWY01000002">
    <property type="protein sequence ID" value="TWG24675.1"/>
    <property type="molecule type" value="Genomic_DNA"/>
</dbReference>
<dbReference type="PANTHER" id="PTHR43649">
    <property type="entry name" value="ARABINOSE-BINDING PROTEIN-RELATED"/>
    <property type="match status" value="1"/>
</dbReference>
<dbReference type="Proteomes" id="UP000320239">
    <property type="component" value="Unassembled WGS sequence"/>
</dbReference>
<evidence type="ECO:0000256" key="2">
    <source>
        <dbReference type="ARBA" id="ARBA00022448"/>
    </source>
</evidence>
<feature type="chain" id="PRO_5039665193" evidence="3">
    <location>
        <begin position="29"/>
        <end position="457"/>
    </location>
</feature>
<evidence type="ECO:0000313" key="4">
    <source>
        <dbReference type="EMBL" id="TWG24675.1"/>
    </source>
</evidence>
<dbReference type="AlphaFoldDB" id="A0A561WLF1"/>
<keyword evidence="5" id="KW-1185">Reference proteome</keyword>
<dbReference type="Gene3D" id="3.40.190.10">
    <property type="entry name" value="Periplasmic binding protein-like II"/>
    <property type="match status" value="2"/>
</dbReference>
<evidence type="ECO:0000256" key="3">
    <source>
        <dbReference type="SAM" id="SignalP"/>
    </source>
</evidence>
<gene>
    <name evidence="4" type="ORF">FHX34_1021235</name>
</gene>
<keyword evidence="2" id="KW-0813">Transport</keyword>
<keyword evidence="3" id="KW-0732">Signal</keyword>
<name>A0A561WLF1_ACTTI</name>
<comment type="similarity">
    <text evidence="1">Belongs to the bacterial solute-binding protein 1 family.</text>
</comment>
<dbReference type="InterPro" id="IPR050490">
    <property type="entry name" value="Bact_solute-bd_prot1"/>
</dbReference>
<accession>A0A561WLF1</accession>
<proteinExistence type="inferred from homology"/>
<comment type="caution">
    <text evidence="4">The sequence shown here is derived from an EMBL/GenBank/DDBJ whole genome shotgun (WGS) entry which is preliminary data.</text>
</comment>